<protein>
    <submittedName>
        <fullName evidence="1">Uncharacterized protein</fullName>
    </submittedName>
</protein>
<proteinExistence type="predicted"/>
<evidence type="ECO:0000313" key="1">
    <source>
        <dbReference type="EMBL" id="GAA0607878.1"/>
    </source>
</evidence>
<evidence type="ECO:0000313" key="2">
    <source>
        <dbReference type="Proteomes" id="UP001500866"/>
    </source>
</evidence>
<comment type="caution">
    <text evidence="1">The sequence shown here is derived from an EMBL/GenBank/DDBJ whole genome shotgun (WGS) entry which is preliminary data.</text>
</comment>
<accession>A0ABN1GBG6</accession>
<dbReference type="EMBL" id="BAAADS010000018">
    <property type="protein sequence ID" value="GAA0607878.1"/>
    <property type="molecule type" value="Genomic_DNA"/>
</dbReference>
<gene>
    <name evidence="1" type="ORF">GCM10009001_26530</name>
</gene>
<organism evidence="1 2">
    <name type="scientific">Virgibacillus siamensis</name>
    <dbReference type="NCBI Taxonomy" id="480071"/>
    <lineage>
        <taxon>Bacteria</taxon>
        <taxon>Bacillati</taxon>
        <taxon>Bacillota</taxon>
        <taxon>Bacilli</taxon>
        <taxon>Bacillales</taxon>
        <taxon>Bacillaceae</taxon>
        <taxon>Virgibacillus</taxon>
    </lineage>
</organism>
<reference evidence="1 2" key="1">
    <citation type="journal article" date="2019" name="Int. J. Syst. Evol. Microbiol.">
        <title>The Global Catalogue of Microorganisms (GCM) 10K type strain sequencing project: providing services to taxonomists for standard genome sequencing and annotation.</title>
        <authorList>
            <consortium name="The Broad Institute Genomics Platform"/>
            <consortium name="The Broad Institute Genome Sequencing Center for Infectious Disease"/>
            <person name="Wu L."/>
            <person name="Ma J."/>
        </authorList>
    </citation>
    <scope>NUCLEOTIDE SEQUENCE [LARGE SCALE GENOMIC DNA]</scope>
    <source>
        <strain evidence="1 2">JCM 15395</strain>
    </source>
</reference>
<keyword evidence="2" id="KW-1185">Reference proteome</keyword>
<dbReference type="Proteomes" id="UP001500866">
    <property type="component" value="Unassembled WGS sequence"/>
</dbReference>
<sequence>MGSEWRGNSLKKRELKEKQKDAPIRLARPFYTLFHTYFK</sequence>
<name>A0ABN1GBG6_9BACI</name>